<evidence type="ECO:0000313" key="3">
    <source>
        <dbReference type="EMBL" id="KIZ01235.1"/>
    </source>
</evidence>
<protein>
    <recommendedName>
        <fullName evidence="2">Tyrosine-protein kinase ephrin type A/B receptor-like domain-containing protein</fullName>
    </recommendedName>
</protein>
<dbReference type="PANTHER" id="PTHR46967">
    <property type="entry name" value="INSULIN-LIKE GROWTH FACTOR BINDING PROTEIN,N-TERMINAL"/>
    <property type="match status" value="1"/>
</dbReference>
<dbReference type="Proteomes" id="UP000054498">
    <property type="component" value="Unassembled WGS sequence"/>
</dbReference>
<evidence type="ECO:0000259" key="2">
    <source>
        <dbReference type="Pfam" id="PF07699"/>
    </source>
</evidence>
<feature type="chain" id="PRO_5002246882" description="Tyrosine-protein kinase ephrin type A/B receptor-like domain-containing protein" evidence="1">
    <location>
        <begin position="22"/>
        <end position="340"/>
    </location>
</feature>
<proteinExistence type="predicted"/>
<dbReference type="InterPro" id="IPR011641">
    <property type="entry name" value="Tyr-kin_ephrin_A/B_rcpt-like"/>
</dbReference>
<keyword evidence="1" id="KW-0732">Signal</keyword>
<evidence type="ECO:0000313" key="4">
    <source>
        <dbReference type="Proteomes" id="UP000054498"/>
    </source>
</evidence>
<dbReference type="InterPro" id="IPR009030">
    <property type="entry name" value="Growth_fac_rcpt_cys_sf"/>
</dbReference>
<gene>
    <name evidence="3" type="ORF">MNEG_6723</name>
</gene>
<dbReference type="PANTHER" id="PTHR46967:SF1">
    <property type="entry name" value="KERATIN-ASSOCIATED PROTEIN 16-1-LIKE"/>
    <property type="match status" value="1"/>
</dbReference>
<dbReference type="AlphaFoldDB" id="A0A0D2MDH8"/>
<feature type="signal peptide" evidence="1">
    <location>
        <begin position="1"/>
        <end position="21"/>
    </location>
</feature>
<dbReference type="Gene3D" id="2.10.50.10">
    <property type="entry name" value="Tumor Necrosis Factor Receptor, subunit A, domain 2"/>
    <property type="match status" value="1"/>
</dbReference>
<dbReference type="SUPFAM" id="SSF57184">
    <property type="entry name" value="Growth factor receptor domain"/>
    <property type="match status" value="1"/>
</dbReference>
<dbReference type="SMART" id="SM01411">
    <property type="entry name" value="Ephrin_rec_like"/>
    <property type="match status" value="1"/>
</dbReference>
<sequence length="340" mass="35597">MARSFVAVVATIILMAHMSYAGTLPAPVPKFSLPNATALMDGAKASLRSSVQAMVLNHLKFKPVLCKNGKPLVTCLWNVCEGKCTGENQLCVPDYCGSCGATCVNLTLPAVKVPTLPSYTINLNKSLPTKTIHLWNASKVPSFTINLPTKKKIMPTISIKLVGKTISGTKTLPGFDVKVPAAVANKTAAAASAASAATGLFKLPSLKLPGLGNLTKALPSFDDFCLKNEVLNITMMTANPKLFAANPRIACRQCPVGTIAQGLMCTKCLPGFYADRALGKCIICGAGTYNNKIGSSTCAPCPVNQFAPLPGAFACIKCPKGFESNGTASIKCNFVGFGMV</sequence>
<reference evidence="3 4" key="1">
    <citation type="journal article" date="2013" name="BMC Genomics">
        <title>Reconstruction of the lipid metabolism for the microalga Monoraphidium neglectum from its genome sequence reveals characteristics suitable for biofuel production.</title>
        <authorList>
            <person name="Bogen C."/>
            <person name="Al-Dilaimi A."/>
            <person name="Albersmeier A."/>
            <person name="Wichmann J."/>
            <person name="Grundmann M."/>
            <person name="Rupp O."/>
            <person name="Lauersen K.J."/>
            <person name="Blifernez-Klassen O."/>
            <person name="Kalinowski J."/>
            <person name="Goesmann A."/>
            <person name="Mussgnug J.H."/>
            <person name="Kruse O."/>
        </authorList>
    </citation>
    <scope>NUCLEOTIDE SEQUENCE [LARGE SCALE GENOMIC DNA]</scope>
    <source>
        <strain evidence="3 4">SAG 48.87</strain>
    </source>
</reference>
<dbReference type="EMBL" id="KK101341">
    <property type="protein sequence ID" value="KIZ01235.1"/>
    <property type="molecule type" value="Genomic_DNA"/>
</dbReference>
<feature type="domain" description="Tyrosine-protein kinase ephrin type A/B receptor-like" evidence="2">
    <location>
        <begin position="271"/>
        <end position="312"/>
    </location>
</feature>
<dbReference type="Pfam" id="PF07699">
    <property type="entry name" value="Ephrin_rec_like"/>
    <property type="match status" value="1"/>
</dbReference>
<accession>A0A0D2MDH8</accession>
<keyword evidence="4" id="KW-1185">Reference proteome</keyword>
<evidence type="ECO:0000256" key="1">
    <source>
        <dbReference type="SAM" id="SignalP"/>
    </source>
</evidence>
<dbReference type="OrthoDB" id="2012039at2759"/>
<organism evidence="3 4">
    <name type="scientific">Monoraphidium neglectum</name>
    <dbReference type="NCBI Taxonomy" id="145388"/>
    <lineage>
        <taxon>Eukaryota</taxon>
        <taxon>Viridiplantae</taxon>
        <taxon>Chlorophyta</taxon>
        <taxon>core chlorophytes</taxon>
        <taxon>Chlorophyceae</taxon>
        <taxon>CS clade</taxon>
        <taxon>Sphaeropleales</taxon>
        <taxon>Selenastraceae</taxon>
        <taxon>Monoraphidium</taxon>
    </lineage>
</organism>
<dbReference type="RefSeq" id="XP_013900254.1">
    <property type="nucleotide sequence ID" value="XM_014044800.1"/>
</dbReference>
<dbReference type="GeneID" id="25739599"/>
<dbReference type="KEGG" id="mng:MNEG_6723"/>
<name>A0A0D2MDH8_9CHLO</name>